<proteinExistence type="predicted"/>
<dbReference type="InterPro" id="IPR050902">
    <property type="entry name" value="ABC_Transporter_SBP"/>
</dbReference>
<evidence type="ECO:0000313" key="3">
    <source>
        <dbReference type="Proteomes" id="UP000809621"/>
    </source>
</evidence>
<organism evidence="2 3">
    <name type="scientific">Vibrio ulleungensis</name>
    <dbReference type="NCBI Taxonomy" id="2807619"/>
    <lineage>
        <taxon>Bacteria</taxon>
        <taxon>Pseudomonadati</taxon>
        <taxon>Pseudomonadota</taxon>
        <taxon>Gammaproteobacteria</taxon>
        <taxon>Vibrionales</taxon>
        <taxon>Vibrionaceae</taxon>
        <taxon>Vibrio</taxon>
    </lineage>
</organism>
<dbReference type="EMBL" id="JAFEUM010000011">
    <property type="protein sequence ID" value="MBM7038418.1"/>
    <property type="molecule type" value="Genomic_DNA"/>
</dbReference>
<name>A0ABS2HLQ1_9VIBR</name>
<gene>
    <name evidence="2" type="ORF">JQC93_18720</name>
</gene>
<dbReference type="Pfam" id="PF01497">
    <property type="entry name" value="Peripla_BP_2"/>
    <property type="match status" value="1"/>
</dbReference>
<dbReference type="PANTHER" id="PTHR30535">
    <property type="entry name" value="VITAMIN B12-BINDING PROTEIN"/>
    <property type="match status" value="1"/>
</dbReference>
<protein>
    <submittedName>
        <fullName evidence="2">ABC transporter substrate-binding protein</fullName>
    </submittedName>
</protein>
<dbReference type="Gene3D" id="3.40.50.1980">
    <property type="entry name" value="Nitrogenase molybdenum iron protein domain"/>
    <property type="match status" value="2"/>
</dbReference>
<sequence>MHSIFSYLTSATRNIILILLTLVFSSSTFADEALYPLTVNDDLGNTLIIDAPPTKISSKMLFTDELLIELVETERLSSLTQLSSDPTFSNIADTLPSGVSLLDMNVEQVIANQPDLVFAANWTDAGKVKQLRDAGISVYLIQTPFTLQDIQQKILTVGQIVGASSKARALVDRMNNKLRDNLIVPEKRVTAIDYNSWGASSTKNSTWHSVLTEAKVTNLVAEFEADQYGQAKMSKELVVQLNPQMMFIPGWIYGDAEAAEKFENQVRNDPAFSYVEAVKRNKVVAVPERLRGTYSHYIVDTILYINHAAYGSAHNDK</sequence>
<dbReference type="Proteomes" id="UP000809621">
    <property type="component" value="Unassembled WGS sequence"/>
</dbReference>
<comment type="caution">
    <text evidence="2">The sequence shown here is derived from an EMBL/GenBank/DDBJ whole genome shotgun (WGS) entry which is preliminary data.</text>
</comment>
<feature type="domain" description="Fe/B12 periplasmic-binding" evidence="1">
    <location>
        <begin position="55"/>
        <end position="313"/>
    </location>
</feature>
<evidence type="ECO:0000313" key="2">
    <source>
        <dbReference type="EMBL" id="MBM7038418.1"/>
    </source>
</evidence>
<dbReference type="InterPro" id="IPR002491">
    <property type="entry name" value="ABC_transptr_periplasmic_BD"/>
</dbReference>
<keyword evidence="3" id="KW-1185">Reference proteome</keyword>
<dbReference type="PANTHER" id="PTHR30535:SF34">
    <property type="entry name" value="MOLYBDATE-BINDING PROTEIN MOLA"/>
    <property type="match status" value="1"/>
</dbReference>
<evidence type="ECO:0000259" key="1">
    <source>
        <dbReference type="PROSITE" id="PS50983"/>
    </source>
</evidence>
<dbReference type="RefSeq" id="WP_205159869.1">
    <property type="nucleotide sequence ID" value="NZ_JAFEUM010000011.1"/>
</dbReference>
<reference evidence="2 3" key="1">
    <citation type="submission" date="2021-02" db="EMBL/GenBank/DDBJ databases">
        <authorList>
            <person name="Park J.-S."/>
        </authorList>
    </citation>
    <scope>NUCLEOTIDE SEQUENCE [LARGE SCALE GENOMIC DNA]</scope>
    <source>
        <strain evidence="2 3">188UL20-2</strain>
    </source>
</reference>
<dbReference type="PROSITE" id="PS50983">
    <property type="entry name" value="FE_B12_PBP"/>
    <property type="match status" value="1"/>
</dbReference>
<dbReference type="SUPFAM" id="SSF53807">
    <property type="entry name" value="Helical backbone' metal receptor"/>
    <property type="match status" value="1"/>
</dbReference>
<accession>A0ABS2HLQ1</accession>